<dbReference type="EMBL" id="JAHIBW010000018">
    <property type="protein sequence ID" value="KAG7301860.1"/>
    <property type="molecule type" value="Genomic_DNA"/>
</dbReference>
<sequence>MRRVALPRRAASMPRPARPTRTRSTRRAGPLRCPAAPPRPARPTRTQRALAPPRLARPTHPTSTRSAAAPPRPARPTRTSSTRRAGPLRCGPPAKPGASSEDRGHSARGLDDDDDRSCTGERKVTTRPGAPSVPAARAPAASPAAPDAPATHDALYEYAARSPPAARKFRRFRRYTRRVRLRAAGHRRQGRQDQPRLYGEDGDDPPRRAQCARGARSRRLPCHARRARHARHALRVSGVQPPRRANSAASAAILDAFACVLLDTVAKAAKTNRVFMERTVMTRPGAPSVPAARAPAASPATHDAPYE</sequence>
<dbReference type="Proteomes" id="UP000823941">
    <property type="component" value="Chromosome 18"/>
</dbReference>
<protein>
    <submittedName>
        <fullName evidence="2">Uncharacterized protein</fullName>
    </submittedName>
</protein>
<feature type="region of interest" description="Disordered" evidence="1">
    <location>
        <begin position="1"/>
        <end position="149"/>
    </location>
</feature>
<feature type="compositionally biased region" description="Basic residues" evidence="1">
    <location>
        <begin position="180"/>
        <end position="189"/>
    </location>
</feature>
<accession>A0ABQ7QAS4</accession>
<feature type="compositionally biased region" description="Basic and acidic residues" evidence="1">
    <location>
        <begin position="100"/>
        <end position="124"/>
    </location>
</feature>
<reference evidence="2 3" key="1">
    <citation type="submission" date="2021-06" db="EMBL/GenBank/DDBJ databases">
        <title>A haploid diamondback moth (Plutella xylostella L.) genome assembly resolves 31 chromosomes and identifies a diamide resistance mutation.</title>
        <authorList>
            <person name="Ward C.M."/>
            <person name="Perry K.D."/>
            <person name="Baker G."/>
            <person name="Powis K."/>
            <person name="Heckel D.G."/>
            <person name="Baxter S.W."/>
        </authorList>
    </citation>
    <scope>NUCLEOTIDE SEQUENCE [LARGE SCALE GENOMIC DNA]</scope>
    <source>
        <strain evidence="2 3">LV</strain>
        <tissue evidence="2">Single pupa</tissue>
    </source>
</reference>
<feature type="compositionally biased region" description="Low complexity" evidence="1">
    <location>
        <begin position="76"/>
        <end position="85"/>
    </location>
</feature>
<comment type="caution">
    <text evidence="2">The sequence shown here is derived from an EMBL/GenBank/DDBJ whole genome shotgun (WGS) entry which is preliminary data.</text>
</comment>
<feature type="compositionally biased region" description="Low complexity" evidence="1">
    <location>
        <begin position="128"/>
        <end position="149"/>
    </location>
</feature>
<feature type="region of interest" description="Disordered" evidence="1">
    <location>
        <begin position="284"/>
        <end position="307"/>
    </location>
</feature>
<organism evidence="2 3">
    <name type="scientific">Plutella xylostella</name>
    <name type="common">Diamondback moth</name>
    <name type="synonym">Plutella maculipennis</name>
    <dbReference type="NCBI Taxonomy" id="51655"/>
    <lineage>
        <taxon>Eukaryota</taxon>
        <taxon>Metazoa</taxon>
        <taxon>Ecdysozoa</taxon>
        <taxon>Arthropoda</taxon>
        <taxon>Hexapoda</taxon>
        <taxon>Insecta</taxon>
        <taxon>Pterygota</taxon>
        <taxon>Neoptera</taxon>
        <taxon>Endopterygota</taxon>
        <taxon>Lepidoptera</taxon>
        <taxon>Glossata</taxon>
        <taxon>Ditrysia</taxon>
        <taxon>Yponomeutoidea</taxon>
        <taxon>Plutellidae</taxon>
        <taxon>Plutella</taxon>
    </lineage>
</organism>
<keyword evidence="3" id="KW-1185">Reference proteome</keyword>
<proteinExistence type="predicted"/>
<feature type="region of interest" description="Disordered" evidence="1">
    <location>
        <begin position="180"/>
        <end position="226"/>
    </location>
</feature>
<evidence type="ECO:0000313" key="2">
    <source>
        <dbReference type="EMBL" id="KAG7301860.1"/>
    </source>
</evidence>
<feature type="compositionally biased region" description="Basic residues" evidence="1">
    <location>
        <begin position="215"/>
        <end position="226"/>
    </location>
</feature>
<evidence type="ECO:0000313" key="3">
    <source>
        <dbReference type="Proteomes" id="UP000823941"/>
    </source>
</evidence>
<gene>
    <name evidence="2" type="ORF">JYU34_013254</name>
</gene>
<feature type="compositionally biased region" description="Low complexity" evidence="1">
    <location>
        <begin position="43"/>
        <end position="54"/>
    </location>
</feature>
<evidence type="ECO:0000256" key="1">
    <source>
        <dbReference type="SAM" id="MobiDB-lite"/>
    </source>
</evidence>
<name>A0ABQ7QAS4_PLUXY</name>